<dbReference type="PANTHER" id="PTHR33706:SF1">
    <property type="entry name" value="TPR REPEAT PROTEIN"/>
    <property type="match status" value="1"/>
</dbReference>
<dbReference type="KEGG" id="ptm:GSPATT00039007001"/>
<feature type="non-terminal residue" evidence="1">
    <location>
        <position position="1"/>
    </location>
</feature>
<dbReference type="GeneID" id="5027735"/>
<dbReference type="OrthoDB" id="323386at2759"/>
<dbReference type="AlphaFoldDB" id="A0CUT8"/>
<dbReference type="RefSeq" id="XP_001441952.1">
    <property type="nucleotide sequence ID" value="XM_001441915.1"/>
</dbReference>
<dbReference type="EMBL" id="CT868186">
    <property type="protein sequence ID" value="CAK74555.1"/>
    <property type="molecule type" value="Genomic_DNA"/>
</dbReference>
<keyword evidence="2" id="KW-1185">Reference proteome</keyword>
<name>A0CUT8_PARTE</name>
<reference evidence="1 2" key="1">
    <citation type="journal article" date="2006" name="Nature">
        <title>Global trends of whole-genome duplications revealed by the ciliate Paramecium tetraurelia.</title>
        <authorList>
            <consortium name="Genoscope"/>
            <person name="Aury J.-M."/>
            <person name="Jaillon O."/>
            <person name="Duret L."/>
            <person name="Noel B."/>
            <person name="Jubin C."/>
            <person name="Porcel B.M."/>
            <person name="Segurens B."/>
            <person name="Daubin V."/>
            <person name="Anthouard V."/>
            <person name="Aiach N."/>
            <person name="Arnaiz O."/>
            <person name="Billaut A."/>
            <person name="Beisson J."/>
            <person name="Blanc I."/>
            <person name="Bouhouche K."/>
            <person name="Camara F."/>
            <person name="Duharcourt S."/>
            <person name="Guigo R."/>
            <person name="Gogendeau D."/>
            <person name="Katinka M."/>
            <person name="Keller A.-M."/>
            <person name="Kissmehl R."/>
            <person name="Klotz C."/>
            <person name="Koll F."/>
            <person name="Le Moue A."/>
            <person name="Lepere C."/>
            <person name="Malinsky S."/>
            <person name="Nowacki M."/>
            <person name="Nowak J.K."/>
            <person name="Plattner H."/>
            <person name="Poulain J."/>
            <person name="Ruiz F."/>
            <person name="Serrano V."/>
            <person name="Zagulski M."/>
            <person name="Dessen P."/>
            <person name="Betermier M."/>
            <person name="Weissenbach J."/>
            <person name="Scarpelli C."/>
            <person name="Schachter V."/>
            <person name="Sperling L."/>
            <person name="Meyer E."/>
            <person name="Cohen J."/>
            <person name="Wincker P."/>
        </authorList>
    </citation>
    <scope>NUCLEOTIDE SEQUENCE [LARGE SCALE GENOMIC DNA]</scope>
    <source>
        <strain evidence="1 2">Stock d4-2</strain>
    </source>
</reference>
<evidence type="ECO:0000313" key="1">
    <source>
        <dbReference type="EMBL" id="CAK74555.1"/>
    </source>
</evidence>
<accession>A0CUT8</accession>
<evidence type="ECO:0000313" key="2">
    <source>
        <dbReference type="Proteomes" id="UP000000600"/>
    </source>
</evidence>
<protein>
    <submittedName>
        <fullName evidence="1">Uncharacterized protein</fullName>
    </submittedName>
</protein>
<gene>
    <name evidence="1" type="ORF">GSPATT00039007001</name>
</gene>
<dbReference type="HOGENOM" id="CLU_1521756_0_0_1"/>
<proteinExistence type="predicted"/>
<sequence>KAGRWDTFFFFIISKNYEQICGGTYEESEDGSIKIGKWVELIKEFKKSQQISYRGEYKKGKKVGIWDTWYNSGGISQKNQIMVGGLYDKMKNIYILLSFSGNKEVQELTFSQLMCIMSKSNYLSNINVCFFPVKVALQQQNYLLHKSNIENDGRLDNHYVKISIADIAYQLGMNRYV</sequence>
<dbReference type="PANTHER" id="PTHR33706">
    <property type="entry name" value="MORN VARIANT REPEAT PROTEIN"/>
    <property type="match status" value="1"/>
</dbReference>
<organism evidence="1 2">
    <name type="scientific">Paramecium tetraurelia</name>
    <dbReference type="NCBI Taxonomy" id="5888"/>
    <lineage>
        <taxon>Eukaryota</taxon>
        <taxon>Sar</taxon>
        <taxon>Alveolata</taxon>
        <taxon>Ciliophora</taxon>
        <taxon>Intramacronucleata</taxon>
        <taxon>Oligohymenophorea</taxon>
        <taxon>Peniculida</taxon>
        <taxon>Parameciidae</taxon>
        <taxon>Paramecium</taxon>
    </lineage>
</organism>
<dbReference type="InParanoid" id="A0CUT8"/>
<dbReference type="Proteomes" id="UP000000600">
    <property type="component" value="Unassembled WGS sequence"/>
</dbReference>
<dbReference type="Gene3D" id="2.20.110.10">
    <property type="entry name" value="Histone H3 K4-specific methyltransferase SET7/9 N-terminal domain"/>
    <property type="match status" value="1"/>
</dbReference>